<sequence>MPWSQSAQPAGHGWHVGPKNPGAQVSQDVPLNPGAQRQVPDEEHVPELAHGDEQVEDCMSRREMDPELLEGS</sequence>
<proteinExistence type="predicted"/>
<name>A0ABQ0LWY9_MYCCL</name>
<feature type="region of interest" description="Disordered" evidence="1">
    <location>
        <begin position="1"/>
        <end position="72"/>
    </location>
</feature>
<gene>
    <name evidence="2" type="ORF">MCHLO_11287</name>
</gene>
<dbReference type="Proteomes" id="UP000815677">
    <property type="component" value="Unassembled WGS sequence"/>
</dbReference>
<feature type="compositionally biased region" description="Basic and acidic residues" evidence="1">
    <location>
        <begin position="39"/>
        <end position="65"/>
    </location>
</feature>
<dbReference type="EMBL" id="DF848626">
    <property type="protein sequence ID" value="GAT54431.1"/>
    <property type="molecule type" value="Genomic_DNA"/>
</dbReference>
<reference evidence="2" key="1">
    <citation type="submission" date="2014-09" db="EMBL/GenBank/DDBJ databases">
        <title>Genome sequence of the luminous mushroom Mycena chlorophos for searching fungal bioluminescence genes.</title>
        <authorList>
            <person name="Tanaka Y."/>
            <person name="Kasuga D."/>
            <person name="Oba Y."/>
            <person name="Hase S."/>
            <person name="Sato K."/>
            <person name="Oba Y."/>
            <person name="Sakakibara Y."/>
        </authorList>
    </citation>
    <scope>NUCLEOTIDE SEQUENCE</scope>
</reference>
<protein>
    <submittedName>
        <fullName evidence="2">Uncharacterized protein</fullName>
    </submittedName>
</protein>
<evidence type="ECO:0000313" key="3">
    <source>
        <dbReference type="Proteomes" id="UP000815677"/>
    </source>
</evidence>
<organism evidence="2 3">
    <name type="scientific">Mycena chlorophos</name>
    <name type="common">Agaric fungus</name>
    <name type="synonym">Agaricus chlorophos</name>
    <dbReference type="NCBI Taxonomy" id="658473"/>
    <lineage>
        <taxon>Eukaryota</taxon>
        <taxon>Fungi</taxon>
        <taxon>Dikarya</taxon>
        <taxon>Basidiomycota</taxon>
        <taxon>Agaricomycotina</taxon>
        <taxon>Agaricomycetes</taxon>
        <taxon>Agaricomycetidae</taxon>
        <taxon>Agaricales</taxon>
        <taxon>Marasmiineae</taxon>
        <taxon>Mycenaceae</taxon>
        <taxon>Mycena</taxon>
    </lineage>
</organism>
<keyword evidence="3" id="KW-1185">Reference proteome</keyword>
<evidence type="ECO:0000256" key="1">
    <source>
        <dbReference type="SAM" id="MobiDB-lite"/>
    </source>
</evidence>
<accession>A0ABQ0LWY9</accession>
<evidence type="ECO:0000313" key="2">
    <source>
        <dbReference type="EMBL" id="GAT54431.1"/>
    </source>
</evidence>